<dbReference type="Proteomes" id="UP000179807">
    <property type="component" value="Unassembled WGS sequence"/>
</dbReference>
<evidence type="ECO:0000313" key="4">
    <source>
        <dbReference type="Proteomes" id="UP000179807"/>
    </source>
</evidence>
<keyword evidence="4" id="KW-1185">Reference proteome</keyword>
<reference evidence="3" key="1">
    <citation type="submission" date="2016-10" db="EMBL/GenBank/DDBJ databases">
        <authorList>
            <person name="Benchimol M."/>
            <person name="Almeida L.G."/>
            <person name="Vasconcelos A.T."/>
            <person name="Perreira-Neves A."/>
            <person name="Rosa I.A."/>
            <person name="Tasca T."/>
            <person name="Bogo M.R."/>
            <person name="de Souza W."/>
        </authorList>
    </citation>
    <scope>NUCLEOTIDE SEQUENCE [LARGE SCALE GENOMIC DNA]</scope>
    <source>
        <strain evidence="3">K</strain>
    </source>
</reference>
<dbReference type="EMBL" id="MLAK01000091">
    <property type="protein sequence ID" value="OHT16602.1"/>
    <property type="molecule type" value="Genomic_DNA"/>
</dbReference>
<comment type="caution">
    <text evidence="3">The sequence shown here is derived from an EMBL/GenBank/DDBJ whole genome shotgun (WGS) entry which is preliminary data.</text>
</comment>
<name>A0A1J4KZL9_9EUKA</name>
<proteinExistence type="predicted"/>
<organism evidence="3 4">
    <name type="scientific">Tritrichomonas foetus</name>
    <dbReference type="NCBI Taxonomy" id="1144522"/>
    <lineage>
        <taxon>Eukaryota</taxon>
        <taxon>Metamonada</taxon>
        <taxon>Parabasalia</taxon>
        <taxon>Tritrichomonadida</taxon>
        <taxon>Tritrichomonadidae</taxon>
        <taxon>Tritrichomonas</taxon>
    </lineage>
</organism>
<protein>
    <submittedName>
        <fullName evidence="3">Uncharacterized protein</fullName>
    </submittedName>
</protein>
<sequence>MSRVGRSPLSKSGYNSPIRASTSPTPNKEVIQNKDLIPVVTPNSSVAHIKKKKTTLPKPKTKEAQIPDVPMVVSTKKKIDQLLASIQKICVENESTPEIEEEFRPALTAVQTSLPDFYTQAVNYFSTLKKMQDTAKQNMMLSSAMVRKQLAQFSKDWKFYCETLDRLSNEKPSPHGKHITMNFLLISHTLDVILKSNNNRVHPCSTLIETVYSIQSLGDNLSQSIVNLFSQPTFPNFQADLLSTYKHDVKAYLRILTKAFVSEFPKSGIQVYDLTCIKSDVFTQINEILSSLESAFTFHSVLGESVALKNEINETLKILFDQLSIEFFFIKPNPEVVAKIELERQENHKNGIFTPRKPAKKPFELDPVTQFVQNVSPKIGVEVFKDNPKNLRLIQEKVLSMFQLIKDQNHEIAKLKSQIERMDDFEELYKTQSLTYGSLIDQTKNEIHTKEEKIKGFDYQVDELKTQINKKSEQIWNIQCQVCEVRDILSQKLCKPIVDPAPQSAIPTMIKMLNSVQSIKELHNQILDKENQISNSVNILKEITKSDSNQIDELTIKIKEILEFKKQKITFYKNKVNENKQIYDKKLLELKTKMEDDQIDAAANLELEKEKYAESTTNIIKSLNKIDCSPNSANTIDDAIKHLSKHVEKLKNKIDKKKKKIKKKKDKKNELRKRLAQEYDLPDEYSFKLIIEHILLHKANMRNLPQETKKQMSELTDKIHTLFLRLLGLAQLDLKIPGDIEGTMNGIFELIDKLQDERDKLLKECEIAMKVAGQLRNCFITLEQRFCQYLGQSSIDIKKASDEDLMERIHLFVDAILDPDFNSQYMKVNEIKAYFGMINVDETAIPSEYIPAFCKVFDQMESSLNSITPFSHILNQIYSIITEQSNFQIFDPSNNDNLAIVTDQIDLLQRKLNLLVVDSIDSNLYTFISKSIWLIETLFSQINNAIYT</sequence>
<dbReference type="GeneID" id="94848635"/>
<accession>A0A1J4KZL9</accession>
<dbReference type="AlphaFoldDB" id="A0A1J4KZL9"/>
<dbReference type="RefSeq" id="XP_068369738.1">
    <property type="nucleotide sequence ID" value="XM_068513931.1"/>
</dbReference>
<evidence type="ECO:0000256" key="1">
    <source>
        <dbReference type="SAM" id="Coils"/>
    </source>
</evidence>
<feature type="compositionally biased region" description="Polar residues" evidence="2">
    <location>
        <begin position="9"/>
        <end position="26"/>
    </location>
</feature>
<feature type="coiled-coil region" evidence="1">
    <location>
        <begin position="640"/>
        <end position="681"/>
    </location>
</feature>
<feature type="coiled-coil region" evidence="1">
    <location>
        <begin position="744"/>
        <end position="771"/>
    </location>
</feature>
<dbReference type="VEuPathDB" id="TrichDB:TRFO_41697"/>
<keyword evidence="1" id="KW-0175">Coiled coil</keyword>
<evidence type="ECO:0000313" key="3">
    <source>
        <dbReference type="EMBL" id="OHT16602.1"/>
    </source>
</evidence>
<gene>
    <name evidence="3" type="ORF">TRFO_41697</name>
</gene>
<evidence type="ECO:0000256" key="2">
    <source>
        <dbReference type="SAM" id="MobiDB-lite"/>
    </source>
</evidence>
<feature type="region of interest" description="Disordered" evidence="2">
    <location>
        <begin position="1"/>
        <end position="29"/>
    </location>
</feature>